<dbReference type="PANTHER" id="PTHR45398:SF1">
    <property type="entry name" value="ENZYME, PUTATIVE (JCVI)-RELATED"/>
    <property type="match status" value="1"/>
</dbReference>
<protein>
    <submittedName>
        <fullName evidence="2">Non-ribosomal peptide synthetase</fullName>
    </submittedName>
</protein>
<gene>
    <name evidence="2" type="ORF">GKQ77_31375</name>
</gene>
<dbReference type="RefSeq" id="WP_258022304.1">
    <property type="nucleotide sequence ID" value="NZ_WMBF01000703.1"/>
</dbReference>
<dbReference type="Proteomes" id="UP001197114">
    <property type="component" value="Unassembled WGS sequence"/>
</dbReference>
<name>A0ABS6YX57_9ACTN</name>
<dbReference type="EMBL" id="WMBF01000703">
    <property type="protein sequence ID" value="MBW5426010.1"/>
    <property type="molecule type" value="Genomic_DNA"/>
</dbReference>
<keyword evidence="3" id="KW-1185">Reference proteome</keyword>
<evidence type="ECO:0000313" key="3">
    <source>
        <dbReference type="Proteomes" id="UP001197114"/>
    </source>
</evidence>
<dbReference type="NCBIfam" id="TIGR01720">
    <property type="entry name" value="NRPS-para261"/>
    <property type="match status" value="1"/>
</dbReference>
<reference evidence="2 3" key="1">
    <citation type="submission" date="2019-11" db="EMBL/GenBank/DDBJ databases">
        <authorList>
            <person name="Ay H."/>
        </authorList>
    </citation>
    <scope>NUCLEOTIDE SEQUENCE [LARGE SCALE GENOMIC DNA]</scope>
    <source>
        <strain evidence="2 3">BG9H</strain>
    </source>
</reference>
<dbReference type="InterPro" id="IPR023213">
    <property type="entry name" value="CAT-like_dom_sf"/>
</dbReference>
<dbReference type="InterPro" id="IPR001242">
    <property type="entry name" value="Condensation_dom"/>
</dbReference>
<organism evidence="2 3">
    <name type="scientific">Streptomyces anatolicus</name>
    <dbReference type="NCBI Taxonomy" id="2675858"/>
    <lineage>
        <taxon>Bacteria</taxon>
        <taxon>Bacillati</taxon>
        <taxon>Actinomycetota</taxon>
        <taxon>Actinomycetes</taxon>
        <taxon>Kitasatosporales</taxon>
        <taxon>Streptomycetaceae</taxon>
        <taxon>Streptomyces</taxon>
    </lineage>
</organism>
<dbReference type="Gene3D" id="3.30.559.10">
    <property type="entry name" value="Chloramphenicol acetyltransferase-like domain"/>
    <property type="match status" value="1"/>
</dbReference>
<sequence length="394" mass="41023">AVERLDPASGVLAQAVWVDAGPARTGRVILVVHHLVVDGVSWRVLVPDLRAACEAAAAGRTPALDPVGTSFRRWAQLLTAEATSERRTAELDDWLALLGKPQPPLGRRELDPGLDTVRTLRHHTWTLPPEQAATLVGKAPAAFHCGVDDILLATLAGAVAHWRPETAAGLLVDVEGHGREPMEGADLLRTVGWFTSVRPVRLEVGAAQLDAAMAGGEAAGNLVKAVKEQARAVPGDGLGHELLRHLNPVTGPVLHAAPAAQIGFNYLGRFAAGGGADGGTGTGPAGPWQLAGETAIGGSVDLGMPATHAVDAGAVVRDTADGPELTLTLSWASRLLEEAEARRLGATWLKMLDGLAGHTTDPTAGGHTPSDFRLLNLAQHQIDELEAGFTGEQS</sequence>
<dbReference type="PANTHER" id="PTHR45398">
    <property type="match status" value="1"/>
</dbReference>
<comment type="caution">
    <text evidence="2">The sequence shown here is derived from an EMBL/GenBank/DDBJ whole genome shotgun (WGS) entry which is preliminary data.</text>
</comment>
<evidence type="ECO:0000313" key="2">
    <source>
        <dbReference type="EMBL" id="MBW5426010.1"/>
    </source>
</evidence>
<dbReference type="InterPro" id="IPR010060">
    <property type="entry name" value="NRPS_synth"/>
</dbReference>
<evidence type="ECO:0000259" key="1">
    <source>
        <dbReference type="Pfam" id="PF00668"/>
    </source>
</evidence>
<proteinExistence type="predicted"/>
<feature type="domain" description="Condensation" evidence="1">
    <location>
        <begin position="26"/>
        <end position="364"/>
    </location>
</feature>
<dbReference type="SUPFAM" id="SSF52777">
    <property type="entry name" value="CoA-dependent acyltransferases"/>
    <property type="match status" value="2"/>
</dbReference>
<dbReference type="Gene3D" id="3.30.559.30">
    <property type="entry name" value="Nonribosomal peptide synthetase, condensation domain"/>
    <property type="match status" value="1"/>
</dbReference>
<accession>A0ABS6YX57</accession>
<dbReference type="Pfam" id="PF00668">
    <property type="entry name" value="Condensation"/>
    <property type="match status" value="1"/>
</dbReference>
<feature type="non-terminal residue" evidence="2">
    <location>
        <position position="1"/>
    </location>
</feature>